<dbReference type="PANTHER" id="PTHR11124">
    <property type="entry name" value="VACUOLAR SORTING PROTEIN VPS29"/>
    <property type="match status" value="1"/>
</dbReference>
<sequence length="185" mass="20723">MASGISAPTLLVLSDTHGALQNLAAVLNWAKNRKDITHLAFLGDGAVDLPLVAERVGYRPEWTLVRGNGDFEHHLPLQETIQFGDKRFFLTHGHIQGVHDSLDTLLRVAAMEEVDAILFGHIHRPYWEELDHRLVLNPGSLGKPRNPQGPTFATITCPPQKWFEIRFWTVTPGVLGNLTVRELEL</sequence>
<evidence type="ECO:0000259" key="3">
    <source>
        <dbReference type="Pfam" id="PF12850"/>
    </source>
</evidence>
<reference evidence="4" key="1">
    <citation type="journal article" date="2020" name="mSystems">
        <title>Genome- and Community-Level Interaction Insights into Carbon Utilization and Element Cycling Functions of Hydrothermarchaeota in Hydrothermal Sediment.</title>
        <authorList>
            <person name="Zhou Z."/>
            <person name="Liu Y."/>
            <person name="Xu W."/>
            <person name="Pan J."/>
            <person name="Luo Z.H."/>
            <person name="Li M."/>
        </authorList>
    </citation>
    <scope>NUCLEOTIDE SEQUENCE [LARGE SCALE GENOMIC DNA]</scope>
    <source>
        <strain evidence="4">SpSt-503</strain>
    </source>
</reference>
<feature type="domain" description="Calcineurin-like phosphoesterase" evidence="3">
    <location>
        <begin position="10"/>
        <end position="157"/>
    </location>
</feature>
<dbReference type="InterPro" id="IPR029052">
    <property type="entry name" value="Metallo-depent_PP-like"/>
</dbReference>
<dbReference type="Pfam" id="PF12850">
    <property type="entry name" value="Metallophos_2"/>
    <property type="match status" value="1"/>
</dbReference>
<dbReference type="InterPro" id="IPR024654">
    <property type="entry name" value="Calcineurin-like_PHP_lpxH"/>
</dbReference>
<comment type="similarity">
    <text evidence="1 2">Belongs to the metallophosphoesterase superfamily. YfcE family.</text>
</comment>
<evidence type="ECO:0000256" key="2">
    <source>
        <dbReference type="RuleBase" id="RU362039"/>
    </source>
</evidence>
<dbReference type="GO" id="GO:0046872">
    <property type="term" value="F:metal ion binding"/>
    <property type="evidence" value="ECO:0007669"/>
    <property type="project" value="UniProtKB-KW"/>
</dbReference>
<accession>A0A7C3E065</accession>
<keyword evidence="2" id="KW-0479">Metal-binding</keyword>
<name>A0A7C3E065_9SPIR</name>
<dbReference type="InterPro" id="IPR000979">
    <property type="entry name" value="Phosphodiesterase_MJ0936/Vps29"/>
</dbReference>
<dbReference type="Gene3D" id="3.60.21.10">
    <property type="match status" value="1"/>
</dbReference>
<evidence type="ECO:0000313" key="4">
    <source>
        <dbReference type="EMBL" id="HFH28668.1"/>
    </source>
</evidence>
<comment type="caution">
    <text evidence="4">The sequence shown here is derived from an EMBL/GenBank/DDBJ whole genome shotgun (WGS) entry which is preliminary data.</text>
</comment>
<gene>
    <name evidence="4" type="ORF">ENS59_04040</name>
</gene>
<evidence type="ECO:0000256" key="1">
    <source>
        <dbReference type="ARBA" id="ARBA00008950"/>
    </source>
</evidence>
<dbReference type="AlphaFoldDB" id="A0A7C3E065"/>
<dbReference type="NCBIfam" id="TIGR00040">
    <property type="entry name" value="yfcE"/>
    <property type="match status" value="1"/>
</dbReference>
<dbReference type="GO" id="GO:0016787">
    <property type="term" value="F:hydrolase activity"/>
    <property type="evidence" value="ECO:0007669"/>
    <property type="project" value="UniProtKB-UniRule"/>
</dbReference>
<proteinExistence type="inferred from homology"/>
<organism evidence="4">
    <name type="scientific">Gracilinema caldarium</name>
    <dbReference type="NCBI Taxonomy" id="215591"/>
    <lineage>
        <taxon>Bacteria</taxon>
        <taxon>Pseudomonadati</taxon>
        <taxon>Spirochaetota</taxon>
        <taxon>Spirochaetia</taxon>
        <taxon>Spirochaetales</taxon>
        <taxon>Breznakiellaceae</taxon>
        <taxon>Gracilinema</taxon>
    </lineage>
</organism>
<dbReference type="EMBL" id="DSVL01000126">
    <property type="protein sequence ID" value="HFH28668.1"/>
    <property type="molecule type" value="Genomic_DNA"/>
</dbReference>
<dbReference type="SUPFAM" id="SSF56300">
    <property type="entry name" value="Metallo-dependent phosphatases"/>
    <property type="match status" value="1"/>
</dbReference>
<dbReference type="EC" id="3.1.4.-" evidence="2"/>
<comment type="cofactor">
    <cofactor evidence="2">
        <name>a divalent metal cation</name>
        <dbReference type="ChEBI" id="CHEBI:60240"/>
    </cofactor>
</comment>
<protein>
    <recommendedName>
        <fullName evidence="2">Phosphoesterase</fullName>
        <ecNumber evidence="2">3.1.4.-</ecNumber>
    </recommendedName>
</protein>